<keyword evidence="2" id="KW-1185">Reference proteome</keyword>
<protein>
    <submittedName>
        <fullName evidence="1">Uncharacterized protein</fullName>
    </submittedName>
</protein>
<proteinExistence type="predicted"/>
<organism evidence="1 2">
    <name type="scientific">Athelia psychrophila</name>
    <dbReference type="NCBI Taxonomy" id="1759441"/>
    <lineage>
        <taxon>Eukaryota</taxon>
        <taxon>Fungi</taxon>
        <taxon>Dikarya</taxon>
        <taxon>Basidiomycota</taxon>
        <taxon>Agaricomycotina</taxon>
        <taxon>Agaricomycetes</taxon>
        <taxon>Agaricomycetidae</taxon>
        <taxon>Atheliales</taxon>
        <taxon>Atheliaceae</taxon>
        <taxon>Athelia</taxon>
    </lineage>
</organism>
<evidence type="ECO:0000313" key="2">
    <source>
        <dbReference type="Proteomes" id="UP000076532"/>
    </source>
</evidence>
<sequence>DVTNSLCLSMACYKWSHFSSHTKDHLSVDEVSSGSLSDWSSTVGLSMRVLSGKEEWYLPLSPPFAETAEGLVDVSKFAEASSNSIRLVQTCDMSDFVFVLHAHHPTPSQLEEESTRRKKEQAWRDDLKRWARPPAVPFAWGEKAILLR</sequence>
<dbReference type="Proteomes" id="UP000076532">
    <property type="component" value="Unassembled WGS sequence"/>
</dbReference>
<evidence type="ECO:0000313" key="1">
    <source>
        <dbReference type="EMBL" id="KZP25014.1"/>
    </source>
</evidence>
<dbReference type="EMBL" id="KV417523">
    <property type="protein sequence ID" value="KZP25014.1"/>
    <property type="molecule type" value="Genomic_DNA"/>
</dbReference>
<dbReference type="AlphaFoldDB" id="A0A166NHL7"/>
<dbReference type="OrthoDB" id="3040699at2759"/>
<gene>
    <name evidence="1" type="ORF">FIBSPDRAFT_734848</name>
</gene>
<reference evidence="1 2" key="1">
    <citation type="journal article" date="2016" name="Mol. Biol. Evol.">
        <title>Comparative Genomics of Early-Diverging Mushroom-Forming Fungi Provides Insights into the Origins of Lignocellulose Decay Capabilities.</title>
        <authorList>
            <person name="Nagy L.G."/>
            <person name="Riley R."/>
            <person name="Tritt A."/>
            <person name="Adam C."/>
            <person name="Daum C."/>
            <person name="Floudas D."/>
            <person name="Sun H."/>
            <person name="Yadav J.S."/>
            <person name="Pangilinan J."/>
            <person name="Larsson K.H."/>
            <person name="Matsuura K."/>
            <person name="Barry K."/>
            <person name="Labutti K."/>
            <person name="Kuo R."/>
            <person name="Ohm R.A."/>
            <person name="Bhattacharya S.S."/>
            <person name="Shirouzu T."/>
            <person name="Yoshinaga Y."/>
            <person name="Martin F.M."/>
            <person name="Grigoriev I.V."/>
            <person name="Hibbett D.S."/>
        </authorList>
    </citation>
    <scope>NUCLEOTIDE SEQUENCE [LARGE SCALE GENOMIC DNA]</scope>
    <source>
        <strain evidence="1 2">CBS 109695</strain>
    </source>
</reference>
<feature type="non-terminal residue" evidence="1">
    <location>
        <position position="1"/>
    </location>
</feature>
<dbReference type="STRING" id="436010.A0A166NHL7"/>
<name>A0A166NHL7_9AGAM</name>
<accession>A0A166NHL7</accession>